<name>A0A2T1NCJ7_9FLAO</name>
<evidence type="ECO:0000313" key="4">
    <source>
        <dbReference type="EMBL" id="PSG90161.1"/>
    </source>
</evidence>
<accession>A0A2T1NCJ7</accession>
<dbReference type="AlphaFoldDB" id="A0A2T1NCJ7"/>
<protein>
    <recommendedName>
        <fullName evidence="3">Peptidase S74 domain-containing protein</fullName>
    </recommendedName>
</protein>
<keyword evidence="1" id="KW-0175">Coiled coil</keyword>
<evidence type="ECO:0000259" key="3">
    <source>
        <dbReference type="PROSITE" id="PS51688"/>
    </source>
</evidence>
<evidence type="ECO:0000313" key="5">
    <source>
        <dbReference type="Proteomes" id="UP000238426"/>
    </source>
</evidence>
<dbReference type="OrthoDB" id="1430919at2"/>
<reference evidence="4 5" key="1">
    <citation type="submission" date="2018-03" db="EMBL/GenBank/DDBJ databases">
        <title>Mesoflavibacter sp. HG37 and Mesoflavibacter sp. HG96 sp.nov., two marine bacteria isolated from seawater of Western Pacific Ocean.</title>
        <authorList>
            <person name="Cheng H."/>
            <person name="Wu Y.-H."/>
            <person name="Guo L.-L."/>
            <person name="Xu X.-W."/>
        </authorList>
    </citation>
    <scope>NUCLEOTIDE SEQUENCE [LARGE SCALE GENOMIC DNA]</scope>
    <source>
        <strain evidence="4 5">KCTC 32269</strain>
    </source>
</reference>
<evidence type="ECO:0000256" key="2">
    <source>
        <dbReference type="SAM" id="Phobius"/>
    </source>
</evidence>
<keyword evidence="5" id="KW-1185">Reference proteome</keyword>
<dbReference type="Proteomes" id="UP000238426">
    <property type="component" value="Unassembled WGS sequence"/>
</dbReference>
<gene>
    <name evidence="4" type="ORF">C7H52_02470</name>
</gene>
<dbReference type="InterPro" id="IPR030392">
    <property type="entry name" value="S74_ICA"/>
</dbReference>
<organism evidence="4 5">
    <name type="scientific">Aurantibacter aestuarii</name>
    <dbReference type="NCBI Taxonomy" id="1266046"/>
    <lineage>
        <taxon>Bacteria</taxon>
        <taxon>Pseudomonadati</taxon>
        <taxon>Bacteroidota</taxon>
        <taxon>Flavobacteriia</taxon>
        <taxon>Flavobacteriales</taxon>
        <taxon>Flavobacteriaceae</taxon>
        <taxon>Aurantibacter</taxon>
    </lineage>
</organism>
<evidence type="ECO:0000256" key="1">
    <source>
        <dbReference type="SAM" id="Coils"/>
    </source>
</evidence>
<sequence>MVVFLHPFNHENVIVMKKSLLIVFFTVFSFNLFSQVGIGTVSPSPGSILDIDSSEKGLLIPRVNISDLNAIAPVTGGATTGLLVYNNNTTTGEGFYYWDSSKWINLSSKDWKLNGNSLTTPGTDFLGTTDNKDLIIKTNNSEVLNFKKNGQIQAKNPGTALEPLFTWSGDNNTGMYQISSDRLGFSAGGLEFMRLSEATASNDLVINEPGNILNVRIESNNNTHTMFSDGTNDAVIFGSTGTLFSNGTVFSTVDASPNYNTTIDYVADFDNGSSRGTTMGLGSIEFLVDGEAELFVSDSFSPNLDLTYDLGASMSWRNIYAGDFYTVSDITAKKNVTKMPYGLNEILKLSTISYQLINDPFGVDRIGLVAQEVNELIKEATQTHTMKKNEAGIFEEVKLDKMRVSYNSLVPVLIQATKEQQELISKLEEKIESQNQLLISLEQRISNLEQ</sequence>
<keyword evidence="2" id="KW-1133">Transmembrane helix</keyword>
<dbReference type="EMBL" id="PXOQ01000007">
    <property type="protein sequence ID" value="PSG90161.1"/>
    <property type="molecule type" value="Genomic_DNA"/>
</dbReference>
<keyword evidence="2" id="KW-0472">Membrane</keyword>
<feature type="domain" description="Peptidase S74" evidence="3">
    <location>
        <begin position="328"/>
        <end position="431"/>
    </location>
</feature>
<dbReference type="Pfam" id="PF13884">
    <property type="entry name" value="Peptidase_S74"/>
    <property type="match status" value="1"/>
</dbReference>
<comment type="caution">
    <text evidence="4">The sequence shown here is derived from an EMBL/GenBank/DDBJ whole genome shotgun (WGS) entry which is preliminary data.</text>
</comment>
<keyword evidence="2" id="KW-0812">Transmembrane</keyword>
<proteinExistence type="predicted"/>
<feature type="coiled-coil region" evidence="1">
    <location>
        <begin position="417"/>
        <end position="444"/>
    </location>
</feature>
<feature type="transmembrane region" description="Helical" evidence="2">
    <location>
        <begin position="20"/>
        <end position="38"/>
    </location>
</feature>
<dbReference type="PROSITE" id="PS51688">
    <property type="entry name" value="ICA"/>
    <property type="match status" value="1"/>
</dbReference>